<dbReference type="FunFam" id="2.10.50.10:FF:000009">
    <property type="entry name" value="Tumor necrosis factor receptor superfamily member 14"/>
    <property type="match status" value="1"/>
</dbReference>
<dbReference type="Proteomes" id="UP000823561">
    <property type="component" value="Chromosome 4"/>
</dbReference>
<accession>A0AAV6H9C0</accession>
<dbReference type="CDD" id="cd13405">
    <property type="entry name" value="TNFRSF14_teleost"/>
    <property type="match status" value="1"/>
</dbReference>
<evidence type="ECO:0000313" key="5">
    <source>
        <dbReference type="Proteomes" id="UP000823561"/>
    </source>
</evidence>
<keyword evidence="2" id="KW-0472">Membrane</keyword>
<evidence type="ECO:0000259" key="3">
    <source>
        <dbReference type="PROSITE" id="PS50050"/>
    </source>
</evidence>
<dbReference type="GO" id="GO:0050830">
    <property type="term" value="P:defense response to Gram-positive bacterium"/>
    <property type="evidence" value="ECO:0007669"/>
    <property type="project" value="TreeGrafter"/>
</dbReference>
<sequence>MQLQDMSELLSCVNTMLKTTAPQSEESMVKLVITAVILLLTVSGVSTGCAPTEYLTGQKCCPMCRPGFCVQRHCTEFFSTECVLCPSSFYTDTLNNLESCSPCTVCDSSAGLRVKRPCSSTSDTLCEPLESHYCTDPIKDGCRGAVEHTKCSSGRYIKQPAGTSSSDTVCGDCVGDTYSNGTFTSCRPHTQCELLGLYVTRKGSTSYDTECAERKNTVAIVVSVVAVIVLICGVLVGLFILWKKKKPKPTTPQDIFLEKDLIGPVSDHIVTTEEQGESCSVMAAVP</sequence>
<keyword evidence="2" id="KW-0812">Transmembrane</keyword>
<dbReference type="GO" id="GO:0009897">
    <property type="term" value="C:external side of plasma membrane"/>
    <property type="evidence" value="ECO:0007669"/>
    <property type="project" value="TreeGrafter"/>
</dbReference>
<dbReference type="SMART" id="SM00208">
    <property type="entry name" value="TNFR"/>
    <property type="match status" value="4"/>
</dbReference>
<evidence type="ECO:0000256" key="1">
    <source>
        <dbReference type="PROSITE-ProRule" id="PRU00206"/>
    </source>
</evidence>
<protein>
    <recommendedName>
        <fullName evidence="3">TNFR-Cys domain-containing protein</fullName>
    </recommendedName>
</protein>
<feature type="disulfide bond" evidence="1">
    <location>
        <begin position="85"/>
        <end position="100"/>
    </location>
</feature>
<dbReference type="PANTHER" id="PTHR46838">
    <property type="entry name" value="TUMOR NECROSIS FACTOR RECEPTOR SUPERFAMILY MEMBER 14"/>
    <property type="match status" value="1"/>
</dbReference>
<dbReference type="PROSITE" id="PS50050">
    <property type="entry name" value="TNFR_NGFR_2"/>
    <property type="match status" value="1"/>
</dbReference>
<feature type="transmembrane region" description="Helical" evidence="2">
    <location>
        <begin position="218"/>
        <end position="242"/>
    </location>
</feature>
<feature type="repeat" description="TNFR-Cys" evidence="1">
    <location>
        <begin position="84"/>
        <end position="126"/>
    </location>
</feature>
<feature type="domain" description="TNFR-Cys" evidence="3">
    <location>
        <begin position="84"/>
        <end position="126"/>
    </location>
</feature>
<dbReference type="PANTHER" id="PTHR46838:SF1">
    <property type="entry name" value="TUMOR NECROSIS FACTOR RECEPTOR SUPERFAMILY MEMBER 14"/>
    <property type="match status" value="1"/>
</dbReference>
<dbReference type="AlphaFoldDB" id="A0AAV6H9C0"/>
<dbReference type="InterPro" id="IPR001368">
    <property type="entry name" value="TNFR/NGFR_Cys_rich_reg"/>
</dbReference>
<dbReference type="GO" id="GO:0046642">
    <property type="term" value="P:negative regulation of alpha-beta T cell proliferation"/>
    <property type="evidence" value="ECO:0007669"/>
    <property type="project" value="TreeGrafter"/>
</dbReference>
<name>A0AAV6H9C0_9TELE</name>
<dbReference type="Gene3D" id="2.10.50.10">
    <property type="entry name" value="Tumor Necrosis Factor Receptor, subunit A, domain 2"/>
    <property type="match status" value="4"/>
</dbReference>
<dbReference type="GO" id="GO:0002720">
    <property type="term" value="P:positive regulation of cytokine production involved in immune response"/>
    <property type="evidence" value="ECO:0007669"/>
    <property type="project" value="TreeGrafter"/>
</dbReference>
<gene>
    <name evidence="4" type="ORF">AALO_G00059340</name>
</gene>
<dbReference type="EMBL" id="JADWDJ010000004">
    <property type="protein sequence ID" value="KAG5282737.1"/>
    <property type="molecule type" value="Genomic_DNA"/>
</dbReference>
<keyword evidence="2" id="KW-1133">Transmembrane helix</keyword>
<dbReference type="Pfam" id="PF00020">
    <property type="entry name" value="TNFR_c6"/>
    <property type="match status" value="1"/>
</dbReference>
<comment type="caution">
    <text evidence="4">The sequence shown here is derived from an EMBL/GenBank/DDBJ whole genome shotgun (WGS) entry which is preliminary data.</text>
</comment>
<keyword evidence="5" id="KW-1185">Reference proteome</keyword>
<proteinExistence type="predicted"/>
<dbReference type="PROSITE" id="PS00652">
    <property type="entry name" value="TNFR_NGFR_1"/>
    <property type="match status" value="1"/>
</dbReference>
<evidence type="ECO:0000313" key="4">
    <source>
        <dbReference type="EMBL" id="KAG5282737.1"/>
    </source>
</evidence>
<dbReference type="SUPFAM" id="SSF57586">
    <property type="entry name" value="TNF receptor-like"/>
    <property type="match status" value="2"/>
</dbReference>
<evidence type="ECO:0000256" key="2">
    <source>
        <dbReference type="SAM" id="Phobius"/>
    </source>
</evidence>
<dbReference type="GO" id="GO:2000406">
    <property type="term" value="P:positive regulation of T cell migration"/>
    <property type="evidence" value="ECO:0007669"/>
    <property type="project" value="TreeGrafter"/>
</dbReference>
<reference evidence="4" key="1">
    <citation type="submission" date="2020-10" db="EMBL/GenBank/DDBJ databases">
        <title>Chromosome-scale genome assembly of the Allis shad, Alosa alosa.</title>
        <authorList>
            <person name="Margot Z."/>
            <person name="Christophe K."/>
            <person name="Cabau C."/>
            <person name="Louis A."/>
            <person name="Berthelot C."/>
            <person name="Parey E."/>
            <person name="Roest Crollius H."/>
            <person name="Montfort J."/>
            <person name="Robinson-Rechavi M."/>
            <person name="Bucao C."/>
            <person name="Bouchez O."/>
            <person name="Gislard M."/>
            <person name="Lluch J."/>
            <person name="Milhes M."/>
            <person name="Lampietro C."/>
            <person name="Lopez Roques C."/>
            <person name="Donnadieu C."/>
            <person name="Braasch I."/>
            <person name="Desvignes T."/>
            <person name="Postlethwait J."/>
            <person name="Bobe J."/>
            <person name="Guiguen Y."/>
        </authorList>
    </citation>
    <scope>NUCLEOTIDE SEQUENCE</scope>
    <source>
        <strain evidence="4">M-15738</strain>
        <tissue evidence="4">Blood</tissue>
    </source>
</reference>
<keyword evidence="1" id="KW-1015">Disulfide bond</keyword>
<dbReference type="GO" id="GO:0050829">
    <property type="term" value="P:defense response to Gram-negative bacterium"/>
    <property type="evidence" value="ECO:0007669"/>
    <property type="project" value="TreeGrafter"/>
</dbReference>
<organism evidence="4 5">
    <name type="scientific">Alosa alosa</name>
    <name type="common">allis shad</name>
    <dbReference type="NCBI Taxonomy" id="278164"/>
    <lineage>
        <taxon>Eukaryota</taxon>
        <taxon>Metazoa</taxon>
        <taxon>Chordata</taxon>
        <taxon>Craniata</taxon>
        <taxon>Vertebrata</taxon>
        <taxon>Euteleostomi</taxon>
        <taxon>Actinopterygii</taxon>
        <taxon>Neopterygii</taxon>
        <taxon>Teleostei</taxon>
        <taxon>Clupei</taxon>
        <taxon>Clupeiformes</taxon>
        <taxon>Clupeoidei</taxon>
        <taxon>Clupeidae</taxon>
        <taxon>Alosa</taxon>
    </lineage>
</organism>
<comment type="caution">
    <text evidence="1">Lacks conserved residue(s) required for the propagation of feature annotation.</text>
</comment>